<dbReference type="PANTHER" id="PTHR26379:SF504">
    <property type="entry name" value="OS08G0523800 PROTEIN"/>
    <property type="match status" value="1"/>
</dbReference>
<name>A0AAQ3XBU9_PASNO</name>
<dbReference type="Gene3D" id="2.60.210.10">
    <property type="entry name" value="Apoptosis, Tumor Necrosis Factor Receptor Associated Protein 2, Chain A"/>
    <property type="match status" value="1"/>
</dbReference>
<proteinExistence type="inferred from homology"/>
<keyword evidence="6" id="KW-1185">Reference proteome</keyword>
<dbReference type="PANTHER" id="PTHR26379">
    <property type="entry name" value="BTB/POZ AND MATH DOMAIN-CONTAINING PROTEIN 1"/>
    <property type="match status" value="1"/>
</dbReference>
<evidence type="ECO:0000259" key="4">
    <source>
        <dbReference type="PROSITE" id="PS50144"/>
    </source>
</evidence>
<evidence type="ECO:0000313" key="6">
    <source>
        <dbReference type="Proteomes" id="UP001341281"/>
    </source>
</evidence>
<dbReference type="PROSITE" id="PS50097">
    <property type="entry name" value="BTB"/>
    <property type="match status" value="1"/>
</dbReference>
<dbReference type="InterPro" id="IPR002083">
    <property type="entry name" value="MATH/TRAF_dom"/>
</dbReference>
<dbReference type="InterPro" id="IPR000210">
    <property type="entry name" value="BTB/POZ_dom"/>
</dbReference>
<evidence type="ECO:0000259" key="3">
    <source>
        <dbReference type="PROSITE" id="PS50097"/>
    </source>
</evidence>
<dbReference type="SUPFAM" id="SSF49599">
    <property type="entry name" value="TRAF domain-like"/>
    <property type="match status" value="1"/>
</dbReference>
<comment type="pathway">
    <text evidence="1">Protein modification; protein ubiquitination.</text>
</comment>
<protein>
    <submittedName>
        <fullName evidence="5">Uncharacterized protein</fullName>
    </submittedName>
</protein>
<dbReference type="PROSITE" id="PS50144">
    <property type="entry name" value="MATH"/>
    <property type="match status" value="1"/>
</dbReference>
<gene>
    <name evidence="5" type="ORF">U9M48_038186</name>
</gene>
<feature type="domain" description="BTB" evidence="3">
    <location>
        <begin position="140"/>
        <end position="201"/>
    </location>
</feature>
<dbReference type="GO" id="GO:0016567">
    <property type="term" value="P:protein ubiquitination"/>
    <property type="evidence" value="ECO:0007669"/>
    <property type="project" value="InterPro"/>
</dbReference>
<dbReference type="InterPro" id="IPR045005">
    <property type="entry name" value="BPM1-6"/>
</dbReference>
<dbReference type="SMART" id="SM00225">
    <property type="entry name" value="BTB"/>
    <property type="match status" value="1"/>
</dbReference>
<dbReference type="Proteomes" id="UP001341281">
    <property type="component" value="Chromosome 09"/>
</dbReference>
<feature type="domain" description="MATH" evidence="4">
    <location>
        <begin position="1"/>
        <end position="111"/>
    </location>
</feature>
<evidence type="ECO:0000256" key="2">
    <source>
        <dbReference type="ARBA" id="ARBA00010846"/>
    </source>
</evidence>
<dbReference type="AlphaFoldDB" id="A0AAQ3XBU9"/>
<dbReference type="InterPro" id="IPR056423">
    <property type="entry name" value="BACK_BPM_SPOP"/>
</dbReference>
<dbReference type="Gene3D" id="1.25.40.420">
    <property type="match status" value="1"/>
</dbReference>
<dbReference type="InterPro" id="IPR011333">
    <property type="entry name" value="SKP1/BTB/POZ_sf"/>
</dbReference>
<accession>A0AAQ3XBU9</accession>
<dbReference type="EMBL" id="CP144753">
    <property type="protein sequence ID" value="WVZ92096.1"/>
    <property type="molecule type" value="Genomic_DNA"/>
</dbReference>
<dbReference type="SUPFAM" id="SSF54695">
    <property type="entry name" value="POZ domain"/>
    <property type="match status" value="1"/>
</dbReference>
<dbReference type="Pfam" id="PF24570">
    <property type="entry name" value="BACK_BPM_SPOP"/>
    <property type="match status" value="1"/>
</dbReference>
<evidence type="ECO:0000256" key="1">
    <source>
        <dbReference type="ARBA" id="ARBA00004906"/>
    </source>
</evidence>
<dbReference type="CDD" id="cd00121">
    <property type="entry name" value="MATH"/>
    <property type="match status" value="1"/>
</dbReference>
<dbReference type="Pfam" id="PF00651">
    <property type="entry name" value="BTB"/>
    <property type="match status" value="1"/>
</dbReference>
<dbReference type="InterPro" id="IPR008974">
    <property type="entry name" value="TRAF-like"/>
</dbReference>
<dbReference type="Gene3D" id="3.30.710.10">
    <property type="entry name" value="Potassium Channel Kv1.1, Chain A"/>
    <property type="match status" value="1"/>
</dbReference>
<organism evidence="5 6">
    <name type="scientific">Paspalum notatum var. saurae</name>
    <dbReference type="NCBI Taxonomy" id="547442"/>
    <lineage>
        <taxon>Eukaryota</taxon>
        <taxon>Viridiplantae</taxon>
        <taxon>Streptophyta</taxon>
        <taxon>Embryophyta</taxon>
        <taxon>Tracheophyta</taxon>
        <taxon>Spermatophyta</taxon>
        <taxon>Magnoliopsida</taxon>
        <taxon>Liliopsida</taxon>
        <taxon>Poales</taxon>
        <taxon>Poaceae</taxon>
        <taxon>PACMAD clade</taxon>
        <taxon>Panicoideae</taxon>
        <taxon>Andropogonodae</taxon>
        <taxon>Paspaleae</taxon>
        <taxon>Paspalinae</taxon>
        <taxon>Paspalum</taxon>
    </lineage>
</organism>
<dbReference type="CDD" id="cd18280">
    <property type="entry name" value="BTB_POZ_BPM_plant"/>
    <property type="match status" value="1"/>
</dbReference>
<reference evidence="5 6" key="1">
    <citation type="submission" date="2024-02" db="EMBL/GenBank/DDBJ databases">
        <title>High-quality chromosome-scale genome assembly of Pensacola bahiagrass (Paspalum notatum Flugge var. saurae).</title>
        <authorList>
            <person name="Vega J.M."/>
            <person name="Podio M."/>
            <person name="Orjuela J."/>
            <person name="Siena L.A."/>
            <person name="Pessino S.C."/>
            <person name="Combes M.C."/>
            <person name="Mariac C."/>
            <person name="Albertini E."/>
            <person name="Pupilli F."/>
            <person name="Ortiz J.P.A."/>
            <person name="Leblanc O."/>
        </authorList>
    </citation>
    <scope>NUCLEOTIDE SEQUENCE [LARGE SCALE GENOMIC DNA]</scope>
    <source>
        <strain evidence="5">R1</strain>
        <tissue evidence="5">Leaf</tissue>
    </source>
</reference>
<sequence>MAIGQAVHSDAFSAGGYMWRVNCYPCGEVEPETDKKYLSIFFELLSETGGVKAIYEAFLVDEYGLPFSQTAKRYLGMFNCNGEWGWNQFVVRSDLEEHYLEEGHFTLICAIMVVPDSPIPVPSSDIGKHFVRLLDSKDGTDVSFTIESETFDAHRVVLAARSPVFKAELLGSMAESTMSSITIHDIAPATFRVMLRFMYTDTFPGVDELGDSPDMLKHLLAAADRYALDRLKLMCAQKLWEDVSVNTVSDTLVCAETYNCLELKNKCIDFFAAEGNFKHAVLTKGFIELGQKFPSIIDELRERVGL</sequence>
<evidence type="ECO:0000313" key="5">
    <source>
        <dbReference type="EMBL" id="WVZ92096.1"/>
    </source>
</evidence>
<comment type="similarity">
    <text evidence="2">Belongs to the Tdpoz family.</text>
</comment>
<dbReference type="Pfam" id="PF22486">
    <property type="entry name" value="MATH_2"/>
    <property type="match status" value="1"/>
</dbReference>